<proteinExistence type="predicted"/>
<protein>
    <submittedName>
        <fullName evidence="1">Uncharacterized protein</fullName>
    </submittedName>
</protein>
<reference evidence="1" key="1">
    <citation type="journal article" date="2015" name="Nature">
        <title>Complex archaea that bridge the gap between prokaryotes and eukaryotes.</title>
        <authorList>
            <person name="Spang A."/>
            <person name="Saw J.H."/>
            <person name="Jorgensen S.L."/>
            <person name="Zaremba-Niedzwiedzka K."/>
            <person name="Martijn J."/>
            <person name="Lind A.E."/>
            <person name="van Eijk R."/>
            <person name="Schleper C."/>
            <person name="Guy L."/>
            <person name="Ettema T.J."/>
        </authorList>
    </citation>
    <scope>NUCLEOTIDE SEQUENCE</scope>
</reference>
<comment type="caution">
    <text evidence="1">The sequence shown here is derived from an EMBL/GenBank/DDBJ whole genome shotgun (WGS) entry which is preliminary data.</text>
</comment>
<sequence length="298" mass="31708">MSYNWSSYRSATGCTRYGPAGCRALLTYLEDRFPGQVSMGICNCRTVRGGSSYSHHAECRAYDEGFSVFVGQTIGIKTLELVGPHGREIGCDHMIMNHQPGASGRGDPRLYSARSPQGRVYTGSHPHKNHNHIGLTRNSGLHLTYATLVSVLGPAIPEEGDDGMSLLGYDIGKMGEPAVKGLKSGTLQAMLIDRGHDLGAWGPNKDGVDQAAGDDTRGAFHDWKIAAGITSAFSAGEGKIGQYEYAAFHPPVAAGGGDHADADHDTLANNREVAESFSAVNTRLDKHVADAKTSTPHS</sequence>
<dbReference type="AlphaFoldDB" id="A0A0F9MMN5"/>
<dbReference type="EMBL" id="LAZR01004440">
    <property type="protein sequence ID" value="KKN08565.1"/>
    <property type="molecule type" value="Genomic_DNA"/>
</dbReference>
<gene>
    <name evidence="1" type="ORF">LCGC14_1055420</name>
</gene>
<organism evidence="1">
    <name type="scientific">marine sediment metagenome</name>
    <dbReference type="NCBI Taxonomy" id="412755"/>
    <lineage>
        <taxon>unclassified sequences</taxon>
        <taxon>metagenomes</taxon>
        <taxon>ecological metagenomes</taxon>
    </lineage>
</organism>
<evidence type="ECO:0000313" key="1">
    <source>
        <dbReference type="EMBL" id="KKN08565.1"/>
    </source>
</evidence>
<name>A0A0F9MMN5_9ZZZZ</name>
<accession>A0A0F9MMN5</accession>